<keyword evidence="12" id="KW-1185">Reference proteome</keyword>
<evidence type="ECO:0000259" key="10">
    <source>
        <dbReference type="Pfam" id="PF19283"/>
    </source>
</evidence>
<dbReference type="Pfam" id="PF00326">
    <property type="entry name" value="Peptidase_S9"/>
    <property type="match status" value="1"/>
</dbReference>
<evidence type="ECO:0000256" key="3">
    <source>
        <dbReference type="ARBA" id="ARBA00010040"/>
    </source>
</evidence>
<feature type="domain" description="Acylamino-acid-releasing enzyme N-terminal" evidence="10">
    <location>
        <begin position="70"/>
        <end position="470"/>
    </location>
</feature>
<comment type="subunit">
    <text evidence="4">Homotetramer.</text>
</comment>
<dbReference type="PANTHER" id="PTHR42776:SF4">
    <property type="entry name" value="ACYLAMINO-ACID-RELEASING ENZYME"/>
    <property type="match status" value="1"/>
</dbReference>
<feature type="signal peptide" evidence="8">
    <location>
        <begin position="1"/>
        <end position="15"/>
    </location>
</feature>
<evidence type="ECO:0000256" key="4">
    <source>
        <dbReference type="ARBA" id="ARBA00011881"/>
    </source>
</evidence>
<evidence type="ECO:0000256" key="7">
    <source>
        <dbReference type="ARBA" id="ARBA00022801"/>
    </source>
</evidence>
<evidence type="ECO:0000256" key="2">
    <source>
        <dbReference type="ARBA" id="ARBA00004496"/>
    </source>
</evidence>
<accession>A0AAD9DEK6</accession>
<name>A0AAD9DEK6_9STRA</name>
<reference evidence="11" key="1">
    <citation type="submission" date="2023-06" db="EMBL/GenBank/DDBJ databases">
        <title>Survivors Of The Sea: Transcriptome response of Skeletonema marinoi to long-term dormancy.</title>
        <authorList>
            <person name="Pinder M.I.M."/>
            <person name="Kourtchenko O."/>
            <person name="Robertson E.K."/>
            <person name="Larsson T."/>
            <person name="Maumus F."/>
            <person name="Osuna-Cruz C.M."/>
            <person name="Vancaester E."/>
            <person name="Stenow R."/>
            <person name="Vandepoele K."/>
            <person name="Ploug H."/>
            <person name="Bruchert V."/>
            <person name="Godhe A."/>
            <person name="Topel M."/>
        </authorList>
    </citation>
    <scope>NUCLEOTIDE SEQUENCE</scope>
    <source>
        <strain evidence="11">R05AC</strain>
    </source>
</reference>
<comment type="subcellular location">
    <subcellularLocation>
        <location evidence="2">Cytoplasm</location>
    </subcellularLocation>
</comment>
<dbReference type="AlphaFoldDB" id="A0AAD9DEK6"/>
<dbReference type="GO" id="GO:0006508">
    <property type="term" value="P:proteolysis"/>
    <property type="evidence" value="ECO:0007669"/>
    <property type="project" value="InterPro"/>
</dbReference>
<evidence type="ECO:0000313" key="12">
    <source>
        <dbReference type="Proteomes" id="UP001224775"/>
    </source>
</evidence>
<dbReference type="Gene3D" id="3.40.50.1820">
    <property type="entry name" value="alpha/beta hydrolase"/>
    <property type="match status" value="1"/>
</dbReference>
<dbReference type="Proteomes" id="UP001224775">
    <property type="component" value="Unassembled WGS sequence"/>
</dbReference>
<comment type="catalytic activity">
    <reaction evidence="1">
        <text>Cleavage of an N-acetyl or N-formyl amino acid from the N-terminus of a polypeptide.</text>
        <dbReference type="EC" id="3.4.19.1"/>
    </reaction>
</comment>
<proteinExistence type="inferred from homology"/>
<dbReference type="InterPro" id="IPR001375">
    <property type="entry name" value="Peptidase_S9_cat"/>
</dbReference>
<dbReference type="SUPFAM" id="SSF53474">
    <property type="entry name" value="alpha/beta-Hydrolases"/>
    <property type="match status" value="1"/>
</dbReference>
<evidence type="ECO:0000313" key="11">
    <source>
        <dbReference type="EMBL" id="KAK1743294.1"/>
    </source>
</evidence>
<sequence length="824" mass="88560">MLALLLLSIIISSSATSGLSAIKSTSMTMNQQHQHQRDAAAYQDFVSSAVDFSGCYVRNGFVTATRSVRDIDTNSRRSFVYNIPLISPSLAAPPMELSAKIKARIPSPSGNKLAVLVEESVPSDIEGKGQDTKRHVMEIWTNKGHQLAKRIVLPSTIHGPVCTDFAWFGGISWSPDETALVYSAEVNKPKTASYFAASSKEDDKEDDDTIVGGQYTLGVGKKEDWGEKYGTTALLALFCLNVSTGKIGAVENVPACTNTASQTTDGNHVLGQPIFSPCGQAVVYTGWDAGGGGEMPRRLGAIYCYHRPCQIYSSPVSQLLKTLEIDTTEDGDETVADDNFVCITPNDRLSRSPRFSSPSDGVAKLAYLTHTKGFDTHNGCMALHTSDWCMSKGSVVDGSKKVVVDVVTLPGERGDGELISGLKFPGLFLNQLSDKCFSPDGKFILTSSQWGSVVRVVSISLDDGSVKPLSFDMRDGNNRNDAEPSQQFLCFTDDGGAIVTQSECNYPTMLGSLPSSFLTDAKGGISSQVLAELPSAATSSFSPSSAGSGFKAGSGYSYKIMNILPEHGDVKVDVSSILLLPDDAGNEKLPLIVVPHGGPHSATPTSFVPSYGYLCQHGKYAVLHVNFRGSTGFGQAALESLAGNAGTQDVLDVVAATRAAINTGAIDPERVGICGGSHGGFLAAHLSGQHPDLFKVASMRNPCINIASMVTATDIPDWCYVETLGIGKYEWDNFRAPSKEENDKMWDNSPIAHLENVKAPTLVALGMKDRRVPPSQGLEYFHSLRAKSLPTKLLVYEDCDHAIDRVVSEADFWINTKQWFDKHL</sequence>
<dbReference type="Pfam" id="PF19283">
    <property type="entry name" value="APEH_N"/>
    <property type="match status" value="1"/>
</dbReference>
<protein>
    <recommendedName>
        <fullName evidence="5">acylaminoacyl-peptidase</fullName>
        <ecNumber evidence="5">3.4.19.1</ecNumber>
    </recommendedName>
</protein>
<dbReference type="SUPFAM" id="SSF82171">
    <property type="entry name" value="DPP6 N-terminal domain-like"/>
    <property type="match status" value="1"/>
</dbReference>
<keyword evidence="7 11" id="KW-0378">Hydrolase</keyword>
<organism evidence="11 12">
    <name type="scientific">Skeletonema marinoi</name>
    <dbReference type="NCBI Taxonomy" id="267567"/>
    <lineage>
        <taxon>Eukaryota</taxon>
        <taxon>Sar</taxon>
        <taxon>Stramenopiles</taxon>
        <taxon>Ochrophyta</taxon>
        <taxon>Bacillariophyta</taxon>
        <taxon>Coscinodiscophyceae</taxon>
        <taxon>Thalassiosirophycidae</taxon>
        <taxon>Thalassiosirales</taxon>
        <taxon>Skeletonemataceae</taxon>
        <taxon>Skeletonema</taxon>
        <taxon>Skeletonema marinoi-dohrnii complex</taxon>
    </lineage>
</organism>
<evidence type="ECO:0000256" key="5">
    <source>
        <dbReference type="ARBA" id="ARBA00012917"/>
    </source>
</evidence>
<feature type="domain" description="Peptidase S9 prolyl oligopeptidase catalytic" evidence="9">
    <location>
        <begin position="619"/>
        <end position="824"/>
    </location>
</feature>
<evidence type="ECO:0000256" key="1">
    <source>
        <dbReference type="ARBA" id="ARBA00000721"/>
    </source>
</evidence>
<dbReference type="GO" id="GO:0005737">
    <property type="term" value="C:cytoplasm"/>
    <property type="evidence" value="ECO:0007669"/>
    <property type="project" value="UniProtKB-SubCell"/>
</dbReference>
<dbReference type="InterPro" id="IPR045550">
    <property type="entry name" value="AARE_N"/>
</dbReference>
<feature type="chain" id="PRO_5041967155" description="acylaminoacyl-peptidase" evidence="8">
    <location>
        <begin position="16"/>
        <end position="824"/>
    </location>
</feature>
<comment type="caution">
    <text evidence="11">The sequence shown here is derived from an EMBL/GenBank/DDBJ whole genome shotgun (WGS) entry which is preliminary data.</text>
</comment>
<dbReference type="GO" id="GO:0008242">
    <property type="term" value="F:omega peptidase activity"/>
    <property type="evidence" value="ECO:0007669"/>
    <property type="project" value="UniProtKB-EC"/>
</dbReference>
<comment type="similarity">
    <text evidence="3">Belongs to the peptidase S9C family.</text>
</comment>
<dbReference type="EMBL" id="JATAAI010000009">
    <property type="protein sequence ID" value="KAK1743294.1"/>
    <property type="molecule type" value="Genomic_DNA"/>
</dbReference>
<dbReference type="GO" id="GO:0004252">
    <property type="term" value="F:serine-type endopeptidase activity"/>
    <property type="evidence" value="ECO:0007669"/>
    <property type="project" value="TreeGrafter"/>
</dbReference>
<gene>
    <name evidence="11" type="ORF">QTG54_005915</name>
</gene>
<keyword evidence="8" id="KW-0732">Signal</keyword>
<dbReference type="PANTHER" id="PTHR42776">
    <property type="entry name" value="SERINE PEPTIDASE S9 FAMILY MEMBER"/>
    <property type="match status" value="1"/>
</dbReference>
<evidence type="ECO:0000256" key="6">
    <source>
        <dbReference type="ARBA" id="ARBA00022490"/>
    </source>
</evidence>
<evidence type="ECO:0000256" key="8">
    <source>
        <dbReference type="SAM" id="SignalP"/>
    </source>
</evidence>
<evidence type="ECO:0000259" key="9">
    <source>
        <dbReference type="Pfam" id="PF00326"/>
    </source>
</evidence>
<dbReference type="InterPro" id="IPR029058">
    <property type="entry name" value="AB_hydrolase_fold"/>
</dbReference>
<keyword evidence="6" id="KW-0963">Cytoplasm</keyword>
<dbReference type="EC" id="3.4.19.1" evidence="5"/>